<dbReference type="PROSITE" id="PS51186">
    <property type="entry name" value="GNAT"/>
    <property type="match status" value="1"/>
</dbReference>
<comment type="catalytic activity">
    <reaction evidence="9">
        <text>L-lysyl-[protein] + acetyl-CoA = N(6)-acetyl-L-lysyl-[protein] + CoA + H(+)</text>
        <dbReference type="Rhea" id="RHEA:45948"/>
        <dbReference type="Rhea" id="RHEA-COMP:9752"/>
        <dbReference type="Rhea" id="RHEA-COMP:10731"/>
        <dbReference type="ChEBI" id="CHEBI:15378"/>
        <dbReference type="ChEBI" id="CHEBI:29969"/>
        <dbReference type="ChEBI" id="CHEBI:57287"/>
        <dbReference type="ChEBI" id="CHEBI:57288"/>
        <dbReference type="ChEBI" id="CHEBI:61930"/>
        <dbReference type="EC" id="2.3.1.48"/>
    </reaction>
</comment>
<dbReference type="Gene3D" id="3.40.630.30">
    <property type="match status" value="1"/>
</dbReference>
<dbReference type="AlphaFoldDB" id="A0AAV5U3A3"/>
<evidence type="ECO:0000256" key="2">
    <source>
        <dbReference type="ARBA" id="ARBA00022679"/>
    </source>
</evidence>
<dbReference type="EC" id="2.3.1.48" evidence="1"/>
<reference evidence="12" key="1">
    <citation type="submission" date="2023-10" db="EMBL/GenBank/DDBJ databases">
        <title>Genome assembly of Pristionchus species.</title>
        <authorList>
            <person name="Yoshida K."/>
            <person name="Sommer R.J."/>
        </authorList>
    </citation>
    <scope>NUCLEOTIDE SEQUENCE</scope>
    <source>
        <strain evidence="12">RS0144</strain>
    </source>
</reference>
<evidence type="ECO:0000259" key="11">
    <source>
        <dbReference type="PROSITE" id="PS51186"/>
    </source>
</evidence>
<organism evidence="12 13">
    <name type="scientific">Pristionchus entomophagus</name>
    <dbReference type="NCBI Taxonomy" id="358040"/>
    <lineage>
        <taxon>Eukaryota</taxon>
        <taxon>Metazoa</taxon>
        <taxon>Ecdysozoa</taxon>
        <taxon>Nematoda</taxon>
        <taxon>Chromadorea</taxon>
        <taxon>Rhabditida</taxon>
        <taxon>Rhabditina</taxon>
        <taxon>Diplogasteromorpha</taxon>
        <taxon>Diplogasteroidea</taxon>
        <taxon>Neodiplogasteridae</taxon>
        <taxon>Pristionchus</taxon>
    </lineage>
</organism>
<dbReference type="InterPro" id="IPR000182">
    <property type="entry name" value="GNAT_dom"/>
</dbReference>
<evidence type="ECO:0000256" key="7">
    <source>
        <dbReference type="ARBA" id="ARBA00026111"/>
    </source>
</evidence>
<dbReference type="InterPro" id="IPR016181">
    <property type="entry name" value="Acyl_CoA_acyltransferase"/>
</dbReference>
<keyword evidence="13" id="KW-1185">Reference proteome</keyword>
<name>A0AAV5U3A3_9BILA</name>
<dbReference type="PANTHER" id="PTHR14744">
    <property type="entry name" value="N-ALPHA-ACETYLTRANSFERASE 60"/>
    <property type="match status" value="1"/>
</dbReference>
<dbReference type="Pfam" id="PF00583">
    <property type="entry name" value="Acetyltransf_1"/>
    <property type="match status" value="1"/>
</dbReference>
<dbReference type="EC" id="2.3.1.259" evidence="7"/>
<evidence type="ECO:0000256" key="1">
    <source>
        <dbReference type="ARBA" id="ARBA00013184"/>
    </source>
</evidence>
<accession>A0AAV5U3A3</accession>
<keyword evidence="5" id="KW-0012">Acyltransferase</keyword>
<evidence type="ECO:0000256" key="9">
    <source>
        <dbReference type="ARBA" id="ARBA00048017"/>
    </source>
</evidence>
<comment type="similarity">
    <text evidence="6">Belongs to the acetyltransferase family. NAA60 subfamily.</text>
</comment>
<keyword evidence="3" id="KW-0159">Chromosome partition</keyword>
<dbReference type="GO" id="GO:0004402">
    <property type="term" value="F:histone acetyltransferase activity"/>
    <property type="evidence" value="ECO:0007669"/>
    <property type="project" value="TreeGrafter"/>
</dbReference>
<feature type="non-terminal residue" evidence="12">
    <location>
        <position position="1"/>
    </location>
</feature>
<proteinExistence type="inferred from homology"/>
<evidence type="ECO:0000256" key="3">
    <source>
        <dbReference type="ARBA" id="ARBA00022829"/>
    </source>
</evidence>
<evidence type="ECO:0000256" key="5">
    <source>
        <dbReference type="ARBA" id="ARBA00023315"/>
    </source>
</evidence>
<comment type="catalytic activity">
    <reaction evidence="10">
        <text>N-terminal L-methionyl-[transmembrane protein] + acetyl-CoA = N-terminal N(alpha)-acetyl-L-methionyl-[transmembrane protein] + CoA + H(+)</text>
        <dbReference type="Rhea" id="RHEA:50604"/>
        <dbReference type="Rhea" id="RHEA-COMP:12745"/>
        <dbReference type="Rhea" id="RHEA-COMP:12746"/>
        <dbReference type="ChEBI" id="CHEBI:15378"/>
        <dbReference type="ChEBI" id="CHEBI:57287"/>
        <dbReference type="ChEBI" id="CHEBI:57288"/>
        <dbReference type="ChEBI" id="CHEBI:64731"/>
        <dbReference type="ChEBI" id="CHEBI:133414"/>
        <dbReference type="EC" id="2.3.1.259"/>
    </reaction>
</comment>
<keyword evidence="2" id="KW-0808">Transferase</keyword>
<sequence>SLIMYVLQPFSIDSAPSTRGSGYQYPTPGFVIFKKLDMHDFCEVKDLGNDAFPDMGYPDTYWCSMLSDQTDVICIGCRDGSSGMLLGLITVAPDGLAFLPASQRGGDVAMLFNYYGTCAYITSLCVHPCYRKLGFARQLIHRACGELRRLSSPATLLFLHVADDNVGAVRFYERTGFSHYATIPSYYKPRASHANLSDTALVFALPLSCGRDQSKTSSSTKVPSFMDRTSSFLSSLKMPAINLPFR</sequence>
<gene>
    <name evidence="12" type="ORF">PENTCL1PPCAC_23513</name>
</gene>
<dbReference type="GO" id="GO:0120518">
    <property type="term" value="F:protein N-terminal-methionine acetyltransferase activity"/>
    <property type="evidence" value="ECO:0007669"/>
    <property type="project" value="UniProtKB-EC"/>
</dbReference>
<dbReference type="GO" id="GO:0000139">
    <property type="term" value="C:Golgi membrane"/>
    <property type="evidence" value="ECO:0007669"/>
    <property type="project" value="TreeGrafter"/>
</dbReference>
<dbReference type="GO" id="GO:0007059">
    <property type="term" value="P:chromosome segregation"/>
    <property type="evidence" value="ECO:0007669"/>
    <property type="project" value="UniProtKB-KW"/>
</dbReference>
<evidence type="ECO:0000256" key="6">
    <source>
        <dbReference type="ARBA" id="ARBA00025774"/>
    </source>
</evidence>
<dbReference type="PANTHER" id="PTHR14744:SF15">
    <property type="entry name" value="N-ALPHA-ACETYLTRANSFERASE 60"/>
    <property type="match status" value="1"/>
</dbReference>
<protein>
    <recommendedName>
        <fullName evidence="8">N-alpha-acetyltransferase 60</fullName>
        <ecNumber evidence="7">2.3.1.259</ecNumber>
        <ecNumber evidence="1">2.3.1.48</ecNumber>
    </recommendedName>
</protein>
<comment type="caution">
    <text evidence="12">The sequence shown here is derived from an EMBL/GenBank/DDBJ whole genome shotgun (WGS) entry which is preliminary data.</text>
</comment>
<dbReference type="Proteomes" id="UP001432027">
    <property type="component" value="Unassembled WGS sequence"/>
</dbReference>
<evidence type="ECO:0000256" key="10">
    <source>
        <dbReference type="ARBA" id="ARBA00048848"/>
    </source>
</evidence>
<dbReference type="InterPro" id="IPR045141">
    <property type="entry name" value="NAA60-like"/>
</dbReference>
<evidence type="ECO:0000256" key="4">
    <source>
        <dbReference type="ARBA" id="ARBA00022853"/>
    </source>
</evidence>
<dbReference type="SUPFAM" id="SSF55729">
    <property type="entry name" value="Acyl-CoA N-acyltransferases (Nat)"/>
    <property type="match status" value="1"/>
</dbReference>
<evidence type="ECO:0000256" key="8">
    <source>
        <dbReference type="ARBA" id="ARBA00026144"/>
    </source>
</evidence>
<feature type="domain" description="N-acetyltransferase" evidence="11">
    <location>
        <begin position="31"/>
        <end position="208"/>
    </location>
</feature>
<evidence type="ECO:0000313" key="12">
    <source>
        <dbReference type="EMBL" id="GMT01339.1"/>
    </source>
</evidence>
<evidence type="ECO:0000313" key="13">
    <source>
        <dbReference type="Proteomes" id="UP001432027"/>
    </source>
</evidence>
<dbReference type="CDD" id="cd04301">
    <property type="entry name" value="NAT_SF"/>
    <property type="match status" value="1"/>
</dbReference>
<dbReference type="EMBL" id="BTSX01000005">
    <property type="protein sequence ID" value="GMT01339.1"/>
    <property type="molecule type" value="Genomic_DNA"/>
</dbReference>
<keyword evidence="4" id="KW-0156">Chromatin regulator</keyword>